<dbReference type="EMBL" id="UYSL01024465">
    <property type="protein sequence ID" value="VDL83499.1"/>
    <property type="molecule type" value="Genomic_DNA"/>
</dbReference>
<dbReference type="PANTHER" id="PTHR13500:SF0">
    <property type="entry name" value="NUCLEOLAR PRE-RIBOSOMAL-ASSOCIATED PROTEIN 1"/>
    <property type="match status" value="1"/>
</dbReference>
<dbReference type="PANTHER" id="PTHR13500">
    <property type="entry name" value="NUCLEOLAR PRERIBOSOMAL-ASSOCIATED PROTEIN 1"/>
    <property type="match status" value="1"/>
</dbReference>
<keyword evidence="3" id="KW-1185">Reference proteome</keyword>
<feature type="domain" description="URB1 C-terminal" evidence="1">
    <location>
        <begin position="101"/>
        <end position="261"/>
    </location>
</feature>
<name>A0A0N4YR90_NIPBR</name>
<proteinExistence type="predicted"/>
<reference evidence="2 3" key="2">
    <citation type="submission" date="2018-11" db="EMBL/GenBank/DDBJ databases">
        <authorList>
            <consortium name="Pathogen Informatics"/>
        </authorList>
    </citation>
    <scope>NUCLEOTIDE SEQUENCE [LARGE SCALE GENOMIC DNA]</scope>
</reference>
<dbReference type="OMA" id="HSWIASI"/>
<dbReference type="InterPro" id="IPR039844">
    <property type="entry name" value="URB1"/>
</dbReference>
<evidence type="ECO:0000313" key="3">
    <source>
        <dbReference type="Proteomes" id="UP000271162"/>
    </source>
</evidence>
<dbReference type="AlphaFoldDB" id="A0A0N4YR90"/>
<dbReference type="Pfam" id="PF16201">
    <property type="entry name" value="NopRA1"/>
    <property type="match status" value="1"/>
</dbReference>
<dbReference type="WBParaSite" id="NBR_0001976201-mRNA-1">
    <property type="protein sequence ID" value="NBR_0001976201-mRNA-1"/>
    <property type="gene ID" value="NBR_0001976201"/>
</dbReference>
<gene>
    <name evidence="2" type="ORF">NBR_LOCUS19763</name>
</gene>
<dbReference type="InterPro" id="IPR032436">
    <property type="entry name" value="URB1_C"/>
</dbReference>
<evidence type="ECO:0000313" key="2">
    <source>
        <dbReference type="EMBL" id="VDL83499.1"/>
    </source>
</evidence>
<dbReference type="GO" id="GO:0000463">
    <property type="term" value="P:maturation of LSU-rRNA from tricistronic rRNA transcript (SSU-rRNA, 5.8S rRNA, LSU-rRNA)"/>
    <property type="evidence" value="ECO:0007669"/>
    <property type="project" value="TreeGrafter"/>
</dbReference>
<reference evidence="4" key="1">
    <citation type="submission" date="2017-02" db="UniProtKB">
        <authorList>
            <consortium name="WormBaseParasite"/>
        </authorList>
    </citation>
    <scope>IDENTIFICATION</scope>
</reference>
<accession>A0A0N4YR90</accession>
<evidence type="ECO:0000313" key="4">
    <source>
        <dbReference type="WBParaSite" id="NBR_0001976201-mRNA-1"/>
    </source>
</evidence>
<evidence type="ECO:0000259" key="1">
    <source>
        <dbReference type="Pfam" id="PF16201"/>
    </source>
</evidence>
<dbReference type="GO" id="GO:0005730">
    <property type="term" value="C:nucleolus"/>
    <property type="evidence" value="ECO:0007669"/>
    <property type="project" value="TreeGrafter"/>
</dbReference>
<dbReference type="STRING" id="27835.A0A0N4YR90"/>
<sequence length="326" mass="37697">MVSYTATTSAEDRALYDALDLLENTYKVNMSPICPVVWGEKSAEIYEKRAQFGGTLQRTAPEQVLGLLDGIRMWRTVMNHTRPTVNDDTAKSPIYDELNIESAEDKYKILYIYVIRLLKQSIQSDAPRLPHVISHFFARLSKLILHPESPVFTAVLSFLILKPVMELDQVPELYKMLLSSSVEHHHQEREWILTLISESLIEPADYTIIQNRSGFKLMLSLFPTAMVDMTARRLILSILKTAVQMRSVAHDLFHRMNLHTWIACVIKDRSLSTWEQCYLGQIYCILIEMERKYCRQSQVSDDDTKRSSLVAATTVRLTSRQVWYFT</sequence>
<protein>
    <submittedName>
        <fullName evidence="4">Nucleolar pre-ribosomal-associated protein 1 (inferred by orthology to a human protein)</fullName>
    </submittedName>
</protein>
<organism evidence="4">
    <name type="scientific">Nippostrongylus brasiliensis</name>
    <name type="common">Rat hookworm</name>
    <dbReference type="NCBI Taxonomy" id="27835"/>
    <lineage>
        <taxon>Eukaryota</taxon>
        <taxon>Metazoa</taxon>
        <taxon>Ecdysozoa</taxon>
        <taxon>Nematoda</taxon>
        <taxon>Chromadorea</taxon>
        <taxon>Rhabditida</taxon>
        <taxon>Rhabditina</taxon>
        <taxon>Rhabditomorpha</taxon>
        <taxon>Strongyloidea</taxon>
        <taxon>Heligmosomidae</taxon>
        <taxon>Nippostrongylus</taxon>
    </lineage>
</organism>
<dbReference type="Proteomes" id="UP000271162">
    <property type="component" value="Unassembled WGS sequence"/>
</dbReference>
<dbReference type="GO" id="GO:0000466">
    <property type="term" value="P:maturation of 5.8S rRNA from tricistronic rRNA transcript (SSU-rRNA, 5.8S rRNA, LSU-rRNA)"/>
    <property type="evidence" value="ECO:0007669"/>
    <property type="project" value="TreeGrafter"/>
</dbReference>